<evidence type="ECO:0000256" key="2">
    <source>
        <dbReference type="PROSITE-ProRule" id="PRU00708"/>
    </source>
</evidence>
<dbReference type="Pfam" id="PF20431">
    <property type="entry name" value="E_motif"/>
    <property type="match status" value="1"/>
</dbReference>
<reference evidence="3" key="1">
    <citation type="journal article" date="2017" name="Nature">
        <title>The genome of Chenopodium quinoa.</title>
        <authorList>
            <person name="Jarvis D.E."/>
            <person name="Ho Y.S."/>
            <person name="Lightfoot D.J."/>
            <person name="Schmoeckel S.M."/>
            <person name="Li B."/>
            <person name="Borm T.J.A."/>
            <person name="Ohyanagi H."/>
            <person name="Mineta K."/>
            <person name="Michell C.T."/>
            <person name="Saber N."/>
            <person name="Kharbatia N.M."/>
            <person name="Rupper R.R."/>
            <person name="Sharp A.R."/>
            <person name="Dally N."/>
            <person name="Boughton B.A."/>
            <person name="Woo Y.H."/>
            <person name="Gao G."/>
            <person name="Schijlen E.G.W.M."/>
            <person name="Guo X."/>
            <person name="Momin A.A."/>
            <person name="Negrao S."/>
            <person name="Al-Babili S."/>
            <person name="Gehring C."/>
            <person name="Roessner U."/>
            <person name="Jung C."/>
            <person name="Murphy K."/>
            <person name="Arold S.T."/>
            <person name="Gojobori T."/>
            <person name="van der Linden C.G."/>
            <person name="van Loo E.N."/>
            <person name="Jellen E.N."/>
            <person name="Maughan P.J."/>
            <person name="Tester M."/>
        </authorList>
    </citation>
    <scope>NUCLEOTIDE SEQUENCE [LARGE SCALE GENOMIC DNA]</scope>
    <source>
        <strain evidence="3">cv. PI 614886</strain>
    </source>
</reference>
<dbReference type="EnsemblPlants" id="AUR62021611-RA">
    <property type="protein sequence ID" value="AUR62021611-RA:cds"/>
    <property type="gene ID" value="AUR62021611"/>
</dbReference>
<evidence type="ECO:0000313" key="4">
    <source>
        <dbReference type="Proteomes" id="UP000596660"/>
    </source>
</evidence>
<dbReference type="AlphaFoldDB" id="A0A803M0X9"/>
<proteinExistence type="predicted"/>
<dbReference type="Gene3D" id="1.25.40.10">
    <property type="entry name" value="Tetratricopeptide repeat domain"/>
    <property type="match status" value="3"/>
</dbReference>
<dbReference type="GO" id="GO:0003723">
    <property type="term" value="F:RNA binding"/>
    <property type="evidence" value="ECO:0007669"/>
    <property type="project" value="InterPro"/>
</dbReference>
<organism evidence="3 4">
    <name type="scientific">Chenopodium quinoa</name>
    <name type="common">Quinoa</name>
    <dbReference type="NCBI Taxonomy" id="63459"/>
    <lineage>
        <taxon>Eukaryota</taxon>
        <taxon>Viridiplantae</taxon>
        <taxon>Streptophyta</taxon>
        <taxon>Embryophyta</taxon>
        <taxon>Tracheophyta</taxon>
        <taxon>Spermatophyta</taxon>
        <taxon>Magnoliopsida</taxon>
        <taxon>eudicotyledons</taxon>
        <taxon>Gunneridae</taxon>
        <taxon>Pentapetalae</taxon>
        <taxon>Caryophyllales</taxon>
        <taxon>Chenopodiaceae</taxon>
        <taxon>Chenopodioideae</taxon>
        <taxon>Atripliceae</taxon>
        <taxon>Chenopodium</taxon>
    </lineage>
</organism>
<evidence type="ECO:0000313" key="3">
    <source>
        <dbReference type="EnsemblPlants" id="AUR62021611-RA:cds"/>
    </source>
</evidence>
<dbReference type="GO" id="GO:0009451">
    <property type="term" value="P:RNA modification"/>
    <property type="evidence" value="ECO:0007669"/>
    <property type="project" value="InterPro"/>
</dbReference>
<dbReference type="PANTHER" id="PTHR47926:SF447">
    <property type="entry name" value="DYW DOMAIN-CONTAINING PROTEIN"/>
    <property type="match status" value="1"/>
</dbReference>
<dbReference type="FunFam" id="1.25.40.10:FF:000184">
    <property type="entry name" value="Pentatricopeptide repeat-containing protein, chloroplastic"/>
    <property type="match status" value="1"/>
</dbReference>
<dbReference type="Pfam" id="PF01535">
    <property type="entry name" value="PPR"/>
    <property type="match status" value="1"/>
</dbReference>
<dbReference type="InterPro" id="IPR046848">
    <property type="entry name" value="E_motif"/>
</dbReference>
<dbReference type="InterPro" id="IPR002885">
    <property type="entry name" value="PPR_rpt"/>
</dbReference>
<dbReference type="Proteomes" id="UP000596660">
    <property type="component" value="Unplaced"/>
</dbReference>
<evidence type="ECO:0000256" key="1">
    <source>
        <dbReference type="ARBA" id="ARBA00022737"/>
    </source>
</evidence>
<dbReference type="PROSITE" id="PS51375">
    <property type="entry name" value="PPR"/>
    <property type="match status" value="4"/>
</dbReference>
<name>A0A803M0X9_CHEQI</name>
<protein>
    <submittedName>
        <fullName evidence="3">Uncharacterized protein</fullName>
    </submittedName>
</protein>
<feature type="repeat" description="PPR" evidence="2">
    <location>
        <begin position="219"/>
        <end position="249"/>
    </location>
</feature>
<sequence>MKQILAQIIIQNQHLDQFYLMKFIDICATSNGFTSSAVIFSQFHEFFDSFVCNSVLRTYTHLKKYWHSIFVYVQMHKHGISPDLLTFPAVIKSTAHLGRRRLGKSLQCCVIKMGFGSDLFANTALVHMYCSCLSIDDARRVFDEMPERNSVSWNALITGYVHGRRFLEAFDVFRDMMRDGVELREVTMVGLLSACANLGALDHGRWVHDYIRQNGLALNVYVGTALIDMYSKCGNLEEGFKVFKAMKVKNVCTWNVLISAYSMNGRGEDALMAFYSMVFDDYKPDDVTFLAVLSACFHEGLVGEGRSHFRSMKEEFGVEPKMEHYGCMIDLLSRADLIDEAMELIRTMPLIPDPTIWRALLRAFQFRENFHLVELVILKLVELEPQNGDNFFLLSNLCIQQQRWAEVEIVREMTKDRGIQNLPGYSSVVINSEIYEFIASYDIKPGLEEIYKVLACMAKNLRLSSCVTDSEML</sequence>
<reference evidence="3" key="2">
    <citation type="submission" date="2021-03" db="UniProtKB">
        <authorList>
            <consortium name="EnsemblPlants"/>
        </authorList>
    </citation>
    <scope>IDENTIFICATION</scope>
</reference>
<feature type="repeat" description="PPR" evidence="2">
    <location>
        <begin position="48"/>
        <end position="82"/>
    </location>
</feature>
<dbReference type="NCBIfam" id="TIGR00756">
    <property type="entry name" value="PPR"/>
    <property type="match status" value="3"/>
</dbReference>
<dbReference type="Pfam" id="PF13041">
    <property type="entry name" value="PPR_2"/>
    <property type="match status" value="2"/>
</dbReference>
<keyword evidence="1" id="KW-0677">Repeat</keyword>
<feature type="repeat" description="PPR" evidence="2">
    <location>
        <begin position="250"/>
        <end position="284"/>
    </location>
</feature>
<feature type="repeat" description="PPR" evidence="2">
    <location>
        <begin position="149"/>
        <end position="183"/>
    </location>
</feature>
<dbReference type="PANTHER" id="PTHR47926">
    <property type="entry name" value="PENTATRICOPEPTIDE REPEAT-CONTAINING PROTEIN"/>
    <property type="match status" value="1"/>
</dbReference>
<dbReference type="FunFam" id="1.25.40.10:FF:000427">
    <property type="entry name" value="Pentatricopeptide repeat-containing protein chloroplastic"/>
    <property type="match status" value="1"/>
</dbReference>
<dbReference type="OMA" id="ACCHQGL"/>
<dbReference type="InterPro" id="IPR011990">
    <property type="entry name" value="TPR-like_helical_dom_sf"/>
</dbReference>
<accession>A0A803M0X9</accession>
<dbReference type="Gramene" id="AUR62021611-RA">
    <property type="protein sequence ID" value="AUR62021611-RA:cds"/>
    <property type="gene ID" value="AUR62021611"/>
</dbReference>
<keyword evidence="4" id="KW-1185">Reference proteome</keyword>
<dbReference type="InterPro" id="IPR046960">
    <property type="entry name" value="PPR_At4g14850-like_plant"/>
</dbReference>